<name>A0A8S5MPC7_9CAUD</name>
<protein>
    <submittedName>
        <fullName evidence="1">Single stranded DNA binding protein</fullName>
    </submittedName>
</protein>
<organism evidence="1">
    <name type="scientific">Podoviridae sp. ctiHu16</name>
    <dbReference type="NCBI Taxonomy" id="2826571"/>
    <lineage>
        <taxon>Viruses</taxon>
        <taxon>Duplodnaviria</taxon>
        <taxon>Heunggongvirae</taxon>
        <taxon>Uroviricota</taxon>
        <taxon>Caudoviricetes</taxon>
    </lineage>
</organism>
<accession>A0A8S5MPC7</accession>
<sequence>MNDNAVESQEMVLSNVESEIVETGIREYDVSELMGGEALQAVCSIDATDSETKAIVFNAANNPDHKVKDFVNKQINVKDVYAEIIEIANEETGEITKVPRIVLIDADGLAYECVSVGMYSAIRKLVAIYGAPTWEPPLTVTVKQKSVGKGSMYTLQM</sequence>
<dbReference type="Pfam" id="PF17427">
    <property type="entry name" value="Phi29_Phage_SSB"/>
    <property type="match status" value="1"/>
</dbReference>
<dbReference type="EMBL" id="BK014955">
    <property type="protein sequence ID" value="DAD84221.1"/>
    <property type="molecule type" value="Genomic_DNA"/>
</dbReference>
<evidence type="ECO:0000313" key="1">
    <source>
        <dbReference type="EMBL" id="DAD84221.1"/>
    </source>
</evidence>
<proteinExistence type="predicted"/>
<reference evidence="1" key="1">
    <citation type="journal article" date="2021" name="Proc. Natl. Acad. Sci. U.S.A.">
        <title>A Catalog of Tens of Thousands of Viruses from Human Metagenomes Reveals Hidden Associations with Chronic Diseases.</title>
        <authorList>
            <person name="Tisza M.J."/>
            <person name="Buck C.B."/>
        </authorList>
    </citation>
    <scope>NUCLEOTIDE SEQUENCE</scope>
    <source>
        <strain evidence="1">CtiHu16</strain>
    </source>
</reference>
<dbReference type="InterPro" id="IPR035408">
    <property type="entry name" value="Phi29_Phage_SSB"/>
</dbReference>